<gene>
    <name evidence="2" type="ORF">JMJ35_004171</name>
</gene>
<feature type="chain" id="PRO_5041442066" evidence="1">
    <location>
        <begin position="23"/>
        <end position="281"/>
    </location>
</feature>
<keyword evidence="3" id="KW-1185">Reference proteome</keyword>
<dbReference type="Proteomes" id="UP001166286">
    <property type="component" value="Unassembled WGS sequence"/>
</dbReference>
<feature type="signal peptide" evidence="1">
    <location>
        <begin position="1"/>
        <end position="22"/>
    </location>
</feature>
<dbReference type="EMBL" id="JAFEKC020000008">
    <property type="protein sequence ID" value="KAK0513185.1"/>
    <property type="molecule type" value="Genomic_DNA"/>
</dbReference>
<evidence type="ECO:0000256" key="1">
    <source>
        <dbReference type="SAM" id="SignalP"/>
    </source>
</evidence>
<reference evidence="2" key="1">
    <citation type="submission" date="2023-03" db="EMBL/GenBank/DDBJ databases">
        <title>Complete genome of Cladonia borealis.</title>
        <authorList>
            <person name="Park H."/>
        </authorList>
    </citation>
    <scope>NUCLEOTIDE SEQUENCE</scope>
    <source>
        <strain evidence="2">ANT050790</strain>
    </source>
</reference>
<evidence type="ECO:0000313" key="3">
    <source>
        <dbReference type="Proteomes" id="UP001166286"/>
    </source>
</evidence>
<keyword evidence="1" id="KW-0732">Signal</keyword>
<proteinExistence type="predicted"/>
<evidence type="ECO:0000313" key="2">
    <source>
        <dbReference type="EMBL" id="KAK0513185.1"/>
    </source>
</evidence>
<accession>A0AA39R3M4</accession>
<dbReference type="AlphaFoldDB" id="A0AA39R3M4"/>
<protein>
    <submittedName>
        <fullName evidence="2">Uncharacterized protein</fullName>
    </submittedName>
</protein>
<comment type="caution">
    <text evidence="2">The sequence shown here is derived from an EMBL/GenBank/DDBJ whole genome shotgun (WGS) entry which is preliminary data.</text>
</comment>
<name>A0AA39R3M4_9LECA</name>
<sequence length="281" mass="28746">MHSRFLFSAVLFFAITVAQVNDYNINEAEVSKVFTDAENFITTLESNPAFQSDVAALLQDLPASIVSEAENDPDALLDSLAAASTTPAWVSAIPTAVIESIETLAAQPLDAAADVDQYLASLIEEPEASSVISVLMTNVPTSVQNAFESDPISFLDNLITASVLPPWASNIPAPIQSDLGSVINEALSIIDSGLNGPAPTATVPPSAFSTGGYYPPGGYYPSSGFYPTVVIVQSAGTGSVLAFSGKATGSPIAFEGAAAPMNTAAAGAAALLVGAGIFVNL</sequence>
<organism evidence="2 3">
    <name type="scientific">Cladonia borealis</name>
    <dbReference type="NCBI Taxonomy" id="184061"/>
    <lineage>
        <taxon>Eukaryota</taxon>
        <taxon>Fungi</taxon>
        <taxon>Dikarya</taxon>
        <taxon>Ascomycota</taxon>
        <taxon>Pezizomycotina</taxon>
        <taxon>Lecanoromycetes</taxon>
        <taxon>OSLEUM clade</taxon>
        <taxon>Lecanoromycetidae</taxon>
        <taxon>Lecanorales</taxon>
        <taxon>Lecanorineae</taxon>
        <taxon>Cladoniaceae</taxon>
        <taxon>Cladonia</taxon>
    </lineage>
</organism>